<dbReference type="AlphaFoldDB" id="A0A1G7TT14"/>
<keyword evidence="1" id="KW-0175">Coiled coil</keyword>
<name>A0A1G7TT14_9FLAO</name>
<gene>
    <name evidence="2" type="ORF">SAMN04488027_10139</name>
</gene>
<dbReference type="RefSeq" id="WP_093364044.1">
    <property type="nucleotide sequence ID" value="NZ_FNCW01000001.1"/>
</dbReference>
<evidence type="ECO:0000256" key="1">
    <source>
        <dbReference type="SAM" id="Coils"/>
    </source>
</evidence>
<feature type="coiled-coil region" evidence="1">
    <location>
        <begin position="7"/>
        <end position="56"/>
    </location>
</feature>
<organism evidence="2 3">
    <name type="scientific">Psychroflexus sediminis</name>
    <dbReference type="NCBI Taxonomy" id="470826"/>
    <lineage>
        <taxon>Bacteria</taxon>
        <taxon>Pseudomonadati</taxon>
        <taxon>Bacteroidota</taxon>
        <taxon>Flavobacteriia</taxon>
        <taxon>Flavobacteriales</taxon>
        <taxon>Flavobacteriaceae</taxon>
        <taxon>Psychroflexus</taxon>
    </lineage>
</organism>
<evidence type="ECO:0000313" key="2">
    <source>
        <dbReference type="EMBL" id="SDG38456.1"/>
    </source>
</evidence>
<keyword evidence="3" id="KW-1185">Reference proteome</keyword>
<dbReference type="Proteomes" id="UP000199296">
    <property type="component" value="Unassembled WGS sequence"/>
</dbReference>
<evidence type="ECO:0000313" key="3">
    <source>
        <dbReference type="Proteomes" id="UP000199296"/>
    </source>
</evidence>
<protein>
    <submittedName>
        <fullName evidence="2">Uncharacterized protein</fullName>
    </submittedName>
</protein>
<dbReference type="OrthoDB" id="827857at2"/>
<accession>A0A1G7TT14</accession>
<proteinExistence type="predicted"/>
<reference evidence="2 3" key="1">
    <citation type="submission" date="2016-10" db="EMBL/GenBank/DDBJ databases">
        <authorList>
            <person name="de Groot N.N."/>
        </authorList>
    </citation>
    <scope>NUCLEOTIDE SEQUENCE [LARGE SCALE GENOMIC DNA]</scope>
    <source>
        <strain evidence="2 3">DSM 19803</strain>
    </source>
</reference>
<sequence>MNKGEFKAKAKQKIDEFTAKLNDLIAEKAAAHEDSKSDFDEALKELESMKSDLDNKYSKLEHPADDQWEEAKAAFLSASNSFEEEFSKVKSRFS</sequence>
<dbReference type="EMBL" id="FNCW01000001">
    <property type="protein sequence ID" value="SDG38456.1"/>
    <property type="molecule type" value="Genomic_DNA"/>
</dbReference>